<reference evidence="2" key="1">
    <citation type="submission" date="2023-10" db="EMBL/GenBank/DDBJ databases">
        <authorList>
            <person name="Chen Y."/>
            <person name="Shah S."/>
            <person name="Dougan E. K."/>
            <person name="Thang M."/>
            <person name="Chan C."/>
        </authorList>
    </citation>
    <scope>NUCLEOTIDE SEQUENCE [LARGE SCALE GENOMIC DNA]</scope>
</reference>
<sequence>MREMRHTVSKFKESLSEVVDGERRKPRRDSAETSIGVFVAEADELSSVPERRSSSAKGATPQKDASSKKHASRTRREKAEKEKAQREEVYNAVREGLGDDFEVSARRAAATGNFDL</sequence>
<name>A0ABN9PMD7_9DINO</name>
<dbReference type="Proteomes" id="UP001189429">
    <property type="component" value="Unassembled WGS sequence"/>
</dbReference>
<evidence type="ECO:0000313" key="3">
    <source>
        <dbReference type="Proteomes" id="UP001189429"/>
    </source>
</evidence>
<feature type="compositionally biased region" description="Basic and acidic residues" evidence="1">
    <location>
        <begin position="77"/>
        <end position="89"/>
    </location>
</feature>
<evidence type="ECO:0000313" key="2">
    <source>
        <dbReference type="EMBL" id="CAK0794226.1"/>
    </source>
</evidence>
<organism evidence="2 3">
    <name type="scientific">Prorocentrum cordatum</name>
    <dbReference type="NCBI Taxonomy" id="2364126"/>
    <lineage>
        <taxon>Eukaryota</taxon>
        <taxon>Sar</taxon>
        <taxon>Alveolata</taxon>
        <taxon>Dinophyceae</taxon>
        <taxon>Prorocentrales</taxon>
        <taxon>Prorocentraceae</taxon>
        <taxon>Prorocentrum</taxon>
    </lineage>
</organism>
<comment type="caution">
    <text evidence="2">The sequence shown here is derived from an EMBL/GenBank/DDBJ whole genome shotgun (WGS) entry which is preliminary data.</text>
</comment>
<feature type="compositionally biased region" description="Basic and acidic residues" evidence="1">
    <location>
        <begin position="1"/>
        <end position="31"/>
    </location>
</feature>
<gene>
    <name evidence="2" type="ORF">PCOR1329_LOCUS4289</name>
</gene>
<evidence type="ECO:0000256" key="1">
    <source>
        <dbReference type="SAM" id="MobiDB-lite"/>
    </source>
</evidence>
<proteinExistence type="predicted"/>
<accession>A0ABN9PMD7</accession>
<protein>
    <submittedName>
        <fullName evidence="2">Uncharacterized protein</fullName>
    </submittedName>
</protein>
<dbReference type="EMBL" id="CAUYUJ010001113">
    <property type="protein sequence ID" value="CAK0794226.1"/>
    <property type="molecule type" value="Genomic_DNA"/>
</dbReference>
<keyword evidence="3" id="KW-1185">Reference proteome</keyword>
<feature type="region of interest" description="Disordered" evidence="1">
    <location>
        <begin position="1"/>
        <end position="96"/>
    </location>
</feature>